<dbReference type="FunCoup" id="A0A1Y1Y910">
    <property type="interactions" value="204"/>
</dbReference>
<dbReference type="SUPFAM" id="SSF52218">
    <property type="entry name" value="Flavoproteins"/>
    <property type="match status" value="1"/>
</dbReference>
<dbReference type="PROSITE" id="PS50902">
    <property type="entry name" value="FLAVODOXIN_LIKE"/>
    <property type="match status" value="1"/>
</dbReference>
<gene>
    <name evidence="3" type="ORF">K493DRAFT_352469</name>
</gene>
<evidence type="ECO:0000313" key="3">
    <source>
        <dbReference type="EMBL" id="ORX94502.1"/>
    </source>
</evidence>
<dbReference type="PANTHER" id="PTHR30546">
    <property type="entry name" value="FLAVODOXIN-RELATED PROTEIN WRBA-RELATED"/>
    <property type="match status" value="1"/>
</dbReference>
<dbReference type="GO" id="GO:0016020">
    <property type="term" value="C:membrane"/>
    <property type="evidence" value="ECO:0007669"/>
    <property type="project" value="TreeGrafter"/>
</dbReference>
<dbReference type="GO" id="GO:0010181">
    <property type="term" value="F:FMN binding"/>
    <property type="evidence" value="ECO:0007669"/>
    <property type="project" value="InterPro"/>
</dbReference>
<dbReference type="PANTHER" id="PTHR30546:SF23">
    <property type="entry name" value="FLAVOPROTEIN-LIKE PROTEIN YCP4-RELATED"/>
    <property type="match status" value="1"/>
</dbReference>
<proteinExistence type="inferred from homology"/>
<organism evidence="3 4">
    <name type="scientific">Basidiobolus meristosporus CBS 931.73</name>
    <dbReference type="NCBI Taxonomy" id="1314790"/>
    <lineage>
        <taxon>Eukaryota</taxon>
        <taxon>Fungi</taxon>
        <taxon>Fungi incertae sedis</taxon>
        <taxon>Zoopagomycota</taxon>
        <taxon>Entomophthoromycotina</taxon>
        <taxon>Basidiobolomycetes</taxon>
        <taxon>Basidiobolales</taxon>
        <taxon>Basidiobolaceae</taxon>
        <taxon>Basidiobolus</taxon>
    </lineage>
</organism>
<dbReference type="AlphaFoldDB" id="A0A1Y1Y910"/>
<dbReference type="InParanoid" id="A0A1Y1Y910"/>
<dbReference type="NCBIfam" id="NF002999">
    <property type="entry name" value="PRK03767.1"/>
    <property type="match status" value="1"/>
</dbReference>
<dbReference type="InterPro" id="IPR005025">
    <property type="entry name" value="FMN_Rdtase-like_dom"/>
</dbReference>
<dbReference type="Pfam" id="PF03358">
    <property type="entry name" value="FMN_red"/>
    <property type="match status" value="1"/>
</dbReference>
<dbReference type="InterPro" id="IPR010089">
    <property type="entry name" value="Flavoprotein_WrbA-like"/>
</dbReference>
<protein>
    <submittedName>
        <fullName evidence="3">NAD(P)H:quinone oxidoreductase, type IV</fullName>
    </submittedName>
</protein>
<dbReference type="InterPro" id="IPR029039">
    <property type="entry name" value="Flavoprotein-like_sf"/>
</dbReference>
<dbReference type="FunFam" id="3.40.50.360:FF:000001">
    <property type="entry name" value="NAD(P)H dehydrogenase (Quinone) FQR1-like"/>
    <property type="match status" value="1"/>
</dbReference>
<keyword evidence="4" id="KW-1185">Reference proteome</keyword>
<name>A0A1Y1Y910_9FUNG</name>
<dbReference type="Proteomes" id="UP000193498">
    <property type="component" value="Unassembled WGS sequence"/>
</dbReference>
<feature type="domain" description="Flavodoxin-like" evidence="2">
    <location>
        <begin position="9"/>
        <end position="196"/>
    </location>
</feature>
<dbReference type="EMBL" id="MCFE01000203">
    <property type="protein sequence ID" value="ORX94502.1"/>
    <property type="molecule type" value="Genomic_DNA"/>
</dbReference>
<dbReference type="NCBIfam" id="TIGR01755">
    <property type="entry name" value="flav_wrbA"/>
    <property type="match status" value="1"/>
</dbReference>
<dbReference type="Gene3D" id="3.40.50.360">
    <property type="match status" value="1"/>
</dbReference>
<evidence type="ECO:0000313" key="4">
    <source>
        <dbReference type="Proteomes" id="UP000193498"/>
    </source>
</evidence>
<evidence type="ECO:0000259" key="2">
    <source>
        <dbReference type="PROSITE" id="PS50902"/>
    </source>
</evidence>
<comment type="caution">
    <text evidence="3">The sequence shown here is derived from an EMBL/GenBank/DDBJ whole genome shotgun (WGS) entry which is preliminary data.</text>
</comment>
<accession>A0A1Y1Y910</accession>
<reference evidence="3 4" key="1">
    <citation type="submission" date="2016-07" db="EMBL/GenBank/DDBJ databases">
        <title>Pervasive Adenine N6-methylation of Active Genes in Fungi.</title>
        <authorList>
            <consortium name="DOE Joint Genome Institute"/>
            <person name="Mondo S.J."/>
            <person name="Dannebaum R.O."/>
            <person name="Kuo R.C."/>
            <person name="Labutti K."/>
            <person name="Haridas S."/>
            <person name="Kuo A."/>
            <person name="Salamov A."/>
            <person name="Ahrendt S.R."/>
            <person name="Lipzen A."/>
            <person name="Sullivan W."/>
            <person name="Andreopoulos W.B."/>
            <person name="Clum A."/>
            <person name="Lindquist E."/>
            <person name="Daum C."/>
            <person name="Ramamoorthy G.K."/>
            <person name="Gryganskyi A."/>
            <person name="Culley D."/>
            <person name="Magnuson J.K."/>
            <person name="James T.Y."/>
            <person name="O'Malley M.A."/>
            <person name="Stajich J.E."/>
            <person name="Spatafora J.W."/>
            <person name="Visel A."/>
            <person name="Grigoriev I.V."/>
        </authorList>
    </citation>
    <scope>NUCLEOTIDE SEQUENCE [LARGE SCALE GENOMIC DNA]</scope>
    <source>
        <strain evidence="3 4">CBS 931.73</strain>
    </source>
</reference>
<dbReference type="STRING" id="1314790.A0A1Y1Y910"/>
<dbReference type="InterPro" id="IPR008254">
    <property type="entry name" value="Flavodoxin/NO_synth"/>
</dbReference>
<dbReference type="OrthoDB" id="504689at2759"/>
<sequence>MSAQSTTKISIILYTVYGHIYELAKAIKKGLETNNGVVATIYQVPETLSDDILAKIHAPPKPDIPVITPDMLTEADGFFFGIPTRFGAMPAQFQQFWDATGALWAKGALRNKFAATFFSTGSQHGGQETTAMTFMTTVVHHGMIYIPNGFASPHLTDNSEIVGGGPWGAGTITNGDGSRMPSQKELEVAELQGQNYGEIVVRLTQPQVVERVVEKIVEKQIKEKVKFVEKKSFLKKIFS</sequence>
<dbReference type="GO" id="GO:0003955">
    <property type="term" value="F:NAD(P)H dehydrogenase (quinone) activity"/>
    <property type="evidence" value="ECO:0007669"/>
    <property type="project" value="InterPro"/>
</dbReference>
<comment type="similarity">
    <text evidence="1">Belongs to the WrbA family.</text>
</comment>
<evidence type="ECO:0000256" key="1">
    <source>
        <dbReference type="ARBA" id="ARBA00006961"/>
    </source>
</evidence>